<sequence>MDYLKCKHCDELFEKVFEGSVCDEHGCACNDMDVVEPKTADWKNEKHVPVVEKTEKGIKVTVGSTLHPMVDDHWITMIEVVKDNMQYRAYLKPGDAPVAEFPIDDVNVLAREYCNKHGLWANK</sequence>
<evidence type="ECO:0000256" key="4">
    <source>
        <dbReference type="ARBA" id="ARBA00022982"/>
    </source>
</evidence>
<evidence type="ECO:0000256" key="3">
    <source>
        <dbReference type="ARBA" id="ARBA00022723"/>
    </source>
</evidence>
<keyword evidence="3" id="KW-0479">Metal-binding</keyword>
<dbReference type="InterPro" id="IPR051233">
    <property type="entry name" value="Desulfoferrodoxin_SOR"/>
</dbReference>
<dbReference type="PANTHER" id="PTHR36541:SF1">
    <property type="entry name" value="SUPEROXIDE REDUCTASE-RELATED"/>
    <property type="match status" value="1"/>
</dbReference>
<dbReference type="Pfam" id="PF01880">
    <property type="entry name" value="Desulfoferrodox"/>
    <property type="match status" value="1"/>
</dbReference>
<gene>
    <name evidence="7" type="ORF">NEF87_000309</name>
</gene>
<keyword evidence="4" id="KW-0249">Electron transport</keyword>
<accession>A0ABY6HNF0</accession>
<evidence type="ECO:0000259" key="6">
    <source>
        <dbReference type="Pfam" id="PF01880"/>
    </source>
</evidence>
<organism evidence="7 8">
    <name type="scientific">Candidatus Lokiarchaeum ossiferum</name>
    <dbReference type="NCBI Taxonomy" id="2951803"/>
    <lineage>
        <taxon>Archaea</taxon>
        <taxon>Promethearchaeati</taxon>
        <taxon>Promethearchaeota</taxon>
        <taxon>Promethearchaeia</taxon>
        <taxon>Promethearchaeales</taxon>
        <taxon>Promethearchaeaceae</taxon>
        <taxon>Candidatus Lokiarchaeum</taxon>
    </lineage>
</organism>
<dbReference type="Gene3D" id="2.60.40.730">
    <property type="entry name" value="SOR catalytic domain"/>
    <property type="match status" value="1"/>
</dbReference>
<keyword evidence="2" id="KW-0813">Transport</keyword>
<keyword evidence="5" id="KW-0408">Iron</keyword>
<evidence type="ECO:0000256" key="5">
    <source>
        <dbReference type="ARBA" id="ARBA00023004"/>
    </source>
</evidence>
<evidence type="ECO:0000313" key="7">
    <source>
        <dbReference type="EMBL" id="UYP44024.1"/>
    </source>
</evidence>
<reference evidence="7" key="1">
    <citation type="submission" date="2022-09" db="EMBL/GenBank/DDBJ databases">
        <title>Actin cytoskeleton and complex cell architecture in an #Asgard archaeon.</title>
        <authorList>
            <person name="Ponce Toledo R.I."/>
            <person name="Schleper C."/>
            <person name="Rodrigues Oliveira T."/>
            <person name="Wollweber F."/>
            <person name="Xu J."/>
            <person name="Rittmann S."/>
            <person name="Klingl A."/>
            <person name="Pilhofer M."/>
        </authorList>
    </citation>
    <scope>NUCLEOTIDE SEQUENCE</scope>
    <source>
        <strain evidence="7">B-35</strain>
    </source>
</reference>
<comment type="similarity">
    <text evidence="1">Belongs to the desulfoferrodoxin family.</text>
</comment>
<dbReference type="InterPro" id="IPR002742">
    <property type="entry name" value="Desulfoferrodoxin_Fe-bd_dom"/>
</dbReference>
<dbReference type="SUPFAM" id="SSF49367">
    <property type="entry name" value="Superoxide reductase-like"/>
    <property type="match status" value="1"/>
</dbReference>
<feature type="domain" description="Desulfoferrodoxin ferrous iron-binding" evidence="6">
    <location>
        <begin position="40"/>
        <end position="122"/>
    </location>
</feature>
<evidence type="ECO:0000313" key="8">
    <source>
        <dbReference type="Proteomes" id="UP001208689"/>
    </source>
</evidence>
<name>A0ABY6HNF0_9ARCH</name>
<dbReference type="Proteomes" id="UP001208689">
    <property type="component" value="Chromosome"/>
</dbReference>
<protein>
    <recommendedName>
        <fullName evidence="6">Desulfoferrodoxin ferrous iron-binding domain-containing protein</fullName>
    </recommendedName>
</protein>
<dbReference type="NCBIfam" id="TIGR00332">
    <property type="entry name" value="neela_ferrous"/>
    <property type="match status" value="1"/>
</dbReference>
<evidence type="ECO:0000256" key="2">
    <source>
        <dbReference type="ARBA" id="ARBA00022448"/>
    </source>
</evidence>
<dbReference type="PANTHER" id="PTHR36541">
    <property type="entry name" value="SUPEROXIDE REDUCTASE-RELATED"/>
    <property type="match status" value="1"/>
</dbReference>
<dbReference type="EMBL" id="CP104013">
    <property type="protein sequence ID" value="UYP44024.1"/>
    <property type="molecule type" value="Genomic_DNA"/>
</dbReference>
<dbReference type="InterPro" id="IPR036073">
    <property type="entry name" value="Desulfoferrodoxin_Fe-bd_dom_sf"/>
</dbReference>
<evidence type="ECO:0000256" key="1">
    <source>
        <dbReference type="ARBA" id="ARBA00005941"/>
    </source>
</evidence>
<keyword evidence="8" id="KW-1185">Reference proteome</keyword>
<proteinExistence type="inferred from homology"/>